<dbReference type="InterPro" id="IPR036412">
    <property type="entry name" value="HAD-like_sf"/>
</dbReference>
<comment type="caution">
    <text evidence="13">The sequence shown here is derived from an EMBL/GenBank/DDBJ whole genome shotgun (WGS) entry which is preliminary data.</text>
</comment>
<dbReference type="EMBL" id="BMEO01000003">
    <property type="protein sequence ID" value="GGF90490.1"/>
    <property type="molecule type" value="Genomic_DNA"/>
</dbReference>
<dbReference type="InterPro" id="IPR023214">
    <property type="entry name" value="HAD_sf"/>
</dbReference>
<dbReference type="GO" id="GO:0008781">
    <property type="term" value="F:N-acylneuraminate cytidylyltransferase activity"/>
    <property type="evidence" value="ECO:0007669"/>
    <property type="project" value="TreeGrafter"/>
</dbReference>
<feature type="binding site" evidence="12">
    <location>
        <position position="24"/>
    </location>
    <ligand>
        <name>substrate</name>
    </ligand>
</feature>
<dbReference type="Pfam" id="PF08282">
    <property type="entry name" value="Hydrolase_3"/>
    <property type="match status" value="1"/>
</dbReference>
<evidence type="ECO:0000256" key="1">
    <source>
        <dbReference type="ARBA" id="ARBA00000898"/>
    </source>
</evidence>
<dbReference type="SFLD" id="SFLDG01136">
    <property type="entry name" value="C1.6:_Phosphoserine_Phosphatas"/>
    <property type="match status" value="1"/>
</dbReference>
<dbReference type="GO" id="GO:0019143">
    <property type="term" value="F:3-deoxy-manno-octulosonate-8-phosphatase activity"/>
    <property type="evidence" value="ECO:0007669"/>
    <property type="project" value="UniProtKB-UniRule"/>
</dbReference>
<feature type="binding site" evidence="12">
    <location>
        <position position="115"/>
    </location>
    <ligand>
        <name>Mg(2+)</name>
        <dbReference type="ChEBI" id="CHEBI:18420"/>
    </ligand>
</feature>
<dbReference type="SFLD" id="SFLDG01138">
    <property type="entry name" value="C1.6.2:_Deoxy-d-mannose-octulo"/>
    <property type="match status" value="1"/>
</dbReference>
<gene>
    <name evidence="13" type="primary">kdsC</name>
    <name evidence="13" type="ORF">GCM10011365_09490</name>
</gene>
<proteinExistence type="inferred from homology"/>
<accession>A0A917FLU8</accession>
<dbReference type="PANTHER" id="PTHR21485">
    <property type="entry name" value="HAD SUPERFAMILY MEMBERS CMAS AND KDSC"/>
    <property type="match status" value="1"/>
</dbReference>
<dbReference type="InterPro" id="IPR006549">
    <property type="entry name" value="HAD-SF_hydro_IIIA"/>
</dbReference>
<evidence type="ECO:0000256" key="9">
    <source>
        <dbReference type="ARBA" id="ARBA00022842"/>
    </source>
</evidence>
<evidence type="ECO:0000256" key="2">
    <source>
        <dbReference type="ARBA" id="ARBA00001946"/>
    </source>
</evidence>
<keyword evidence="9 11" id="KW-0460">Magnesium</keyword>
<comment type="similarity">
    <text evidence="3 11">Belongs to the KdsC family.</text>
</comment>
<dbReference type="EC" id="3.1.3.45" evidence="5 11"/>
<dbReference type="NCBIfam" id="TIGR01670">
    <property type="entry name" value="KdsC-phosphatas"/>
    <property type="match status" value="1"/>
</dbReference>
<dbReference type="InterPro" id="IPR010023">
    <property type="entry name" value="KdsC_fam"/>
</dbReference>
<dbReference type="PANTHER" id="PTHR21485:SF3">
    <property type="entry name" value="N-ACYLNEURAMINATE CYTIDYLYLTRANSFERASE"/>
    <property type="match status" value="1"/>
</dbReference>
<reference evidence="13" key="1">
    <citation type="journal article" date="2014" name="Int. J. Syst. Evol. Microbiol.">
        <title>Complete genome sequence of Corynebacterium casei LMG S-19264T (=DSM 44701T), isolated from a smear-ripened cheese.</title>
        <authorList>
            <consortium name="US DOE Joint Genome Institute (JGI-PGF)"/>
            <person name="Walter F."/>
            <person name="Albersmeier A."/>
            <person name="Kalinowski J."/>
            <person name="Ruckert C."/>
        </authorList>
    </citation>
    <scope>NUCLEOTIDE SEQUENCE</scope>
    <source>
        <strain evidence="13">CGMCC 1.12181</strain>
    </source>
</reference>
<evidence type="ECO:0000256" key="10">
    <source>
        <dbReference type="ARBA" id="ARBA00031051"/>
    </source>
</evidence>
<evidence type="ECO:0000313" key="14">
    <source>
        <dbReference type="Proteomes" id="UP000605253"/>
    </source>
</evidence>
<keyword evidence="11" id="KW-0448">Lipopolysaccharide biosynthesis</keyword>
<feature type="binding site" evidence="12">
    <location>
        <position position="22"/>
    </location>
    <ligand>
        <name>Mg(2+)</name>
        <dbReference type="ChEBI" id="CHEBI:18420"/>
    </ligand>
</feature>
<evidence type="ECO:0000256" key="5">
    <source>
        <dbReference type="ARBA" id="ARBA00013066"/>
    </source>
</evidence>
<dbReference type="PIRSF" id="PIRSF006118">
    <property type="entry name" value="KDO8-P_Ptase"/>
    <property type="match status" value="1"/>
</dbReference>
<organism evidence="13 14">
    <name type="scientific">Marinicella pacifica</name>
    <dbReference type="NCBI Taxonomy" id="1171543"/>
    <lineage>
        <taxon>Bacteria</taxon>
        <taxon>Pseudomonadati</taxon>
        <taxon>Pseudomonadota</taxon>
        <taxon>Gammaproteobacteria</taxon>
        <taxon>Lysobacterales</taxon>
        <taxon>Marinicellaceae</taxon>
        <taxon>Marinicella</taxon>
    </lineage>
</organism>
<dbReference type="RefSeq" id="WP_188364541.1">
    <property type="nucleotide sequence ID" value="NZ_BAABJF010000017.1"/>
</dbReference>
<dbReference type="Gene3D" id="3.40.50.1000">
    <property type="entry name" value="HAD superfamily/HAD-like"/>
    <property type="match status" value="1"/>
</dbReference>
<dbReference type="GO" id="GO:0046872">
    <property type="term" value="F:metal ion binding"/>
    <property type="evidence" value="ECO:0007669"/>
    <property type="project" value="UniProtKB-UniRule"/>
</dbReference>
<dbReference type="InterPro" id="IPR050793">
    <property type="entry name" value="CMP-NeuNAc_synthase"/>
</dbReference>
<dbReference type="AlphaFoldDB" id="A0A917FLU8"/>
<evidence type="ECO:0000256" key="8">
    <source>
        <dbReference type="ARBA" id="ARBA00022801"/>
    </source>
</evidence>
<comment type="subunit">
    <text evidence="4 11">Homotetramer.</text>
</comment>
<dbReference type="SUPFAM" id="SSF56784">
    <property type="entry name" value="HAD-like"/>
    <property type="match status" value="1"/>
</dbReference>
<sequence length="180" mass="19651">MVNKVIDNVLQKAKNIKLVIFDVDGVLTDGGLYFTDDGREMKKFNVKDGLGISLLIKYGIEVAVITGRNSVIVADRMRSLGVNHVYQGRLNKLETYENLKAALHIDDQQVAFVGDDVIDIPIMDKCGLPVAVADAHDAVIDKAFWVLGKKGGDGAARQVCDVLLSSQQIAVDGYEFTGRQ</sequence>
<dbReference type="GO" id="GO:0009103">
    <property type="term" value="P:lipopolysaccharide biosynthetic process"/>
    <property type="evidence" value="ECO:0007669"/>
    <property type="project" value="UniProtKB-UniRule"/>
</dbReference>
<evidence type="ECO:0000256" key="7">
    <source>
        <dbReference type="ARBA" id="ARBA00022723"/>
    </source>
</evidence>
<dbReference type="CDD" id="cd01630">
    <property type="entry name" value="HAD_KDO-like"/>
    <property type="match status" value="1"/>
</dbReference>
<dbReference type="NCBIfam" id="TIGR01662">
    <property type="entry name" value="HAD-SF-IIIA"/>
    <property type="match status" value="1"/>
</dbReference>
<comment type="cofactor">
    <cofactor evidence="2 11 12">
        <name>Mg(2+)</name>
        <dbReference type="ChEBI" id="CHEBI:18420"/>
    </cofactor>
</comment>
<evidence type="ECO:0000256" key="11">
    <source>
        <dbReference type="PIRNR" id="PIRNR006118"/>
    </source>
</evidence>
<keyword evidence="14" id="KW-1185">Reference proteome</keyword>
<evidence type="ECO:0000256" key="6">
    <source>
        <dbReference type="ARBA" id="ARBA00020092"/>
    </source>
</evidence>
<evidence type="ECO:0000256" key="12">
    <source>
        <dbReference type="PIRSR" id="PIRSR006118-2"/>
    </source>
</evidence>
<dbReference type="Proteomes" id="UP000605253">
    <property type="component" value="Unassembled WGS sequence"/>
</dbReference>
<keyword evidence="8 11" id="KW-0378">Hydrolase</keyword>
<dbReference type="SFLD" id="SFLDS00003">
    <property type="entry name" value="Haloacid_Dehalogenase"/>
    <property type="match status" value="1"/>
</dbReference>
<protein>
    <recommendedName>
        <fullName evidence="6 11">3-deoxy-D-manno-octulosonate 8-phosphate phosphatase KdsC</fullName>
        <ecNumber evidence="5 11">3.1.3.45</ecNumber>
    </recommendedName>
    <alternativeName>
        <fullName evidence="10 11">KDO 8-P phosphatase</fullName>
    </alternativeName>
</protein>
<name>A0A917FLU8_9GAMM</name>
<evidence type="ECO:0000256" key="4">
    <source>
        <dbReference type="ARBA" id="ARBA00011881"/>
    </source>
</evidence>
<evidence type="ECO:0000256" key="3">
    <source>
        <dbReference type="ARBA" id="ARBA00005893"/>
    </source>
</evidence>
<dbReference type="FunFam" id="3.40.50.1000:FF:000029">
    <property type="entry name" value="3-deoxy-D-manno-octulosonate 8-phosphate phosphatase KdsC"/>
    <property type="match status" value="1"/>
</dbReference>
<comment type="function">
    <text evidence="11">Catalyzes the hydrolysis of 3-deoxy-D-manno-octulosonate 8-phosphate (KDO 8-P) to 3-deoxy-D-manno-octulosonate (KDO) and inorganic phosphate.</text>
</comment>
<reference evidence="13" key="2">
    <citation type="submission" date="2020-09" db="EMBL/GenBank/DDBJ databases">
        <authorList>
            <person name="Sun Q."/>
            <person name="Zhou Y."/>
        </authorList>
    </citation>
    <scope>NUCLEOTIDE SEQUENCE</scope>
    <source>
        <strain evidence="13">CGMCC 1.12181</strain>
    </source>
</reference>
<keyword evidence="7 11" id="KW-0479">Metal-binding</keyword>
<comment type="catalytic activity">
    <reaction evidence="1 11">
        <text>3-deoxy-alpha-D-manno-2-octulosonate-8-phosphate + H2O = 3-deoxy-alpha-D-manno-oct-2-ulosonate + phosphate</text>
        <dbReference type="Rhea" id="RHEA:11500"/>
        <dbReference type="ChEBI" id="CHEBI:15377"/>
        <dbReference type="ChEBI" id="CHEBI:43474"/>
        <dbReference type="ChEBI" id="CHEBI:85985"/>
        <dbReference type="ChEBI" id="CHEBI:85986"/>
        <dbReference type="EC" id="3.1.3.45"/>
    </reaction>
</comment>
<evidence type="ECO:0000313" key="13">
    <source>
        <dbReference type="EMBL" id="GGF90490.1"/>
    </source>
</evidence>